<dbReference type="AlphaFoldDB" id="A0A4R6N361"/>
<dbReference type="EMBL" id="SNXE01000004">
    <property type="protein sequence ID" value="TDP09570.1"/>
    <property type="molecule type" value="Genomic_DNA"/>
</dbReference>
<accession>A0A4R6N361</accession>
<evidence type="ECO:0000313" key="2">
    <source>
        <dbReference type="Proteomes" id="UP000295357"/>
    </source>
</evidence>
<keyword evidence="2" id="KW-1185">Reference proteome</keyword>
<sequence length="170" mass="17041">MVSTRALMIGAGVAGAGLLALYVSRQGLGNVAASVGAGAVQAVGGAASGAVGAIGQAVGLPTPAQTSTDAQVARWLIDNFGQLEASKWAGAPAYLRAQFMDAGSGRPPPADSAVGLEFLPRLAPQASYDETDRLAARYPAPREPSSIFDGGASFEAGAGYDFKPGGIWGF</sequence>
<comment type="caution">
    <text evidence="1">The sequence shown here is derived from an EMBL/GenBank/DDBJ whole genome shotgun (WGS) entry which is preliminary data.</text>
</comment>
<evidence type="ECO:0000313" key="1">
    <source>
        <dbReference type="EMBL" id="TDP09570.1"/>
    </source>
</evidence>
<proteinExistence type="predicted"/>
<dbReference type="Proteomes" id="UP000295357">
    <property type="component" value="Unassembled WGS sequence"/>
</dbReference>
<organism evidence="1 2">
    <name type="scientific">Roseateles asaccharophilus</name>
    <dbReference type="NCBI Taxonomy" id="582607"/>
    <lineage>
        <taxon>Bacteria</taxon>
        <taxon>Pseudomonadati</taxon>
        <taxon>Pseudomonadota</taxon>
        <taxon>Betaproteobacteria</taxon>
        <taxon>Burkholderiales</taxon>
        <taxon>Sphaerotilaceae</taxon>
        <taxon>Roseateles</taxon>
    </lineage>
</organism>
<reference evidence="1 2" key="1">
    <citation type="submission" date="2019-03" db="EMBL/GenBank/DDBJ databases">
        <title>Genomic Encyclopedia of Type Strains, Phase IV (KMG-IV): sequencing the most valuable type-strain genomes for metagenomic binning, comparative biology and taxonomic classification.</title>
        <authorList>
            <person name="Goeker M."/>
        </authorList>
    </citation>
    <scope>NUCLEOTIDE SEQUENCE [LARGE SCALE GENOMIC DNA]</scope>
    <source>
        <strain evidence="1 2">DSM 25082</strain>
    </source>
</reference>
<gene>
    <name evidence="1" type="ORF">DFR39_104131</name>
</gene>
<protein>
    <submittedName>
        <fullName evidence="1">Uncharacterized protein</fullName>
    </submittedName>
</protein>
<name>A0A4R6N361_9BURK</name>
<dbReference type="RefSeq" id="WP_290295657.1">
    <property type="nucleotide sequence ID" value="NZ_JAUFPJ010000004.1"/>
</dbReference>